<protein>
    <submittedName>
        <fullName evidence="1">Uncharacterized protein</fullName>
    </submittedName>
</protein>
<dbReference type="EMBL" id="JSZA02000373">
    <property type="protein sequence ID" value="KHD09669.1"/>
    <property type="molecule type" value="Genomic_DNA"/>
</dbReference>
<proteinExistence type="predicted"/>
<reference evidence="1 2" key="1">
    <citation type="journal article" date="2016" name="Front. Microbiol.">
        <title>Single-Cell (Meta-)Genomics of a Dimorphic Candidatus Thiomargarita nelsonii Reveals Genomic Plasticity.</title>
        <authorList>
            <person name="Flood B.E."/>
            <person name="Fliss P."/>
            <person name="Jones D.S."/>
            <person name="Dick G.J."/>
            <person name="Jain S."/>
            <person name="Kaster A.K."/>
            <person name="Winkel M."/>
            <person name="Mussmann M."/>
            <person name="Bailey J."/>
        </authorList>
    </citation>
    <scope>NUCLEOTIDE SEQUENCE [LARGE SCALE GENOMIC DNA]</scope>
    <source>
        <strain evidence="1">Hydrate Ridge</strain>
    </source>
</reference>
<evidence type="ECO:0000313" key="2">
    <source>
        <dbReference type="Proteomes" id="UP000030428"/>
    </source>
</evidence>
<dbReference type="AlphaFoldDB" id="A0A0A6PHK2"/>
<dbReference type="Proteomes" id="UP000030428">
    <property type="component" value="Unassembled WGS sequence"/>
</dbReference>
<accession>A0A0A6PHK2</accession>
<gene>
    <name evidence="1" type="ORF">PN36_33875</name>
</gene>
<keyword evidence="2" id="KW-1185">Reference proteome</keyword>
<evidence type="ECO:0000313" key="1">
    <source>
        <dbReference type="EMBL" id="KHD09669.1"/>
    </source>
</evidence>
<name>A0A0A6PHK2_9GAMM</name>
<comment type="caution">
    <text evidence="1">The sequence shown here is derived from an EMBL/GenBank/DDBJ whole genome shotgun (WGS) entry which is preliminary data.</text>
</comment>
<organism evidence="1 2">
    <name type="scientific">Candidatus Thiomargarita nelsonii</name>
    <dbReference type="NCBI Taxonomy" id="1003181"/>
    <lineage>
        <taxon>Bacteria</taxon>
        <taxon>Pseudomonadati</taxon>
        <taxon>Pseudomonadota</taxon>
        <taxon>Gammaproteobacteria</taxon>
        <taxon>Thiotrichales</taxon>
        <taxon>Thiotrichaceae</taxon>
        <taxon>Thiomargarita</taxon>
    </lineage>
</organism>
<sequence length="275" mass="31568">MRNYDFMLQFETSTKSGVDIHVTVDNSTQLDKGELREYVDSVVEVVKPCITAATEFYAGLDNKTYQHPVILIQGDIIHFQFASGQLNDTSRLAAILNMFDLTTGSDTGDMEERLISSITIDSDIFAGMSMPKLLESLNVMIQSSQDYLTEIIDIEDDMGEVQGWPDDYEYRLFRAWLSFHSQLDTSQFKAIEQFFNAMWKMTCWTAFETQRSAREWKEAGNILFPAQISMDDDKLLIQADYPPVDFALLIEKLTRFIQSTQDIILEQVKVEHIES</sequence>